<dbReference type="PANTHER" id="PTHR44099:SF3">
    <property type="entry name" value="WD REPEAT-CONTAINING PROTEIN 7"/>
    <property type="match status" value="1"/>
</dbReference>
<evidence type="ECO:0000256" key="2">
    <source>
        <dbReference type="ARBA" id="ARBA00022737"/>
    </source>
</evidence>
<keyword evidence="2" id="KW-0677">Repeat</keyword>
<dbReference type="EMBL" id="KB320389">
    <property type="protein sequence ID" value="ELW72814.1"/>
    <property type="molecule type" value="Genomic_DNA"/>
</dbReference>
<dbReference type="STRING" id="246437.L9LDM4"/>
<reference evidence="5" key="1">
    <citation type="submission" date="2012-07" db="EMBL/GenBank/DDBJ databases">
        <title>Genome of the Chinese tree shrew, a rising model animal genetically related to primates.</title>
        <authorList>
            <person name="Zhang G."/>
            <person name="Fan Y."/>
            <person name="Yao Y."/>
            <person name="Huang Z."/>
        </authorList>
    </citation>
    <scope>NUCLEOTIDE SEQUENCE [LARGE SCALE GENOMIC DNA]</scope>
</reference>
<dbReference type="Pfam" id="PF00400">
    <property type="entry name" value="WD40"/>
    <property type="match status" value="4"/>
</dbReference>
<evidence type="ECO:0000256" key="1">
    <source>
        <dbReference type="ARBA" id="ARBA00022574"/>
    </source>
</evidence>
<dbReference type="InterPro" id="IPR049916">
    <property type="entry name" value="WDR72-like"/>
</dbReference>
<keyword evidence="5" id="KW-1185">Reference proteome</keyword>
<evidence type="ECO:0000313" key="4">
    <source>
        <dbReference type="EMBL" id="ELW72814.1"/>
    </source>
</evidence>
<dbReference type="AlphaFoldDB" id="L9LDM4"/>
<name>L9LDM4_TUPCH</name>
<dbReference type="InterPro" id="IPR015943">
    <property type="entry name" value="WD40/YVTN_repeat-like_dom_sf"/>
</dbReference>
<evidence type="ECO:0000313" key="5">
    <source>
        <dbReference type="Proteomes" id="UP000011518"/>
    </source>
</evidence>
<dbReference type="GO" id="GO:0005737">
    <property type="term" value="C:cytoplasm"/>
    <property type="evidence" value="ECO:0007669"/>
    <property type="project" value="TreeGrafter"/>
</dbReference>
<evidence type="ECO:0000256" key="3">
    <source>
        <dbReference type="PROSITE-ProRule" id="PRU00221"/>
    </source>
</evidence>
<dbReference type="SMART" id="SM00320">
    <property type="entry name" value="WD40"/>
    <property type="match status" value="5"/>
</dbReference>
<feature type="repeat" description="WD" evidence="3">
    <location>
        <begin position="402"/>
        <end position="449"/>
    </location>
</feature>
<protein>
    <submittedName>
        <fullName evidence="4">WD repeat-containing protein 7</fullName>
    </submittedName>
</protein>
<dbReference type="Gene3D" id="2.130.10.10">
    <property type="entry name" value="YVTN repeat-like/Quinoprotein amine dehydrogenase"/>
    <property type="match status" value="2"/>
</dbReference>
<feature type="repeat" description="WD" evidence="3">
    <location>
        <begin position="498"/>
        <end position="539"/>
    </location>
</feature>
<dbReference type="PROSITE" id="PS50082">
    <property type="entry name" value="WD_REPEATS_2"/>
    <property type="match status" value="3"/>
</dbReference>
<dbReference type="InterPro" id="IPR019775">
    <property type="entry name" value="WD40_repeat_CS"/>
</dbReference>
<keyword evidence="1 3" id="KW-0853">WD repeat</keyword>
<proteinExistence type="predicted"/>
<dbReference type="Proteomes" id="UP000011518">
    <property type="component" value="Unassembled WGS sequence"/>
</dbReference>
<accession>L9LDM4</accession>
<dbReference type="InParanoid" id="L9LDM4"/>
<dbReference type="InterPro" id="IPR001680">
    <property type="entry name" value="WD40_rpt"/>
</dbReference>
<dbReference type="PROSITE" id="PS50294">
    <property type="entry name" value="WD_REPEATS_REGION"/>
    <property type="match status" value="1"/>
</dbReference>
<gene>
    <name evidence="4" type="ORF">TREES_T100009578</name>
</gene>
<dbReference type="InterPro" id="IPR036322">
    <property type="entry name" value="WD40_repeat_dom_sf"/>
</dbReference>
<reference evidence="5" key="2">
    <citation type="journal article" date="2013" name="Nat. Commun.">
        <title>Genome of the Chinese tree shrew.</title>
        <authorList>
            <person name="Fan Y."/>
            <person name="Huang Z.Y."/>
            <person name="Cao C.C."/>
            <person name="Chen C.S."/>
            <person name="Chen Y.X."/>
            <person name="Fan D.D."/>
            <person name="He J."/>
            <person name="Hou H.L."/>
            <person name="Hu L."/>
            <person name="Hu X.T."/>
            <person name="Jiang X.T."/>
            <person name="Lai R."/>
            <person name="Lang Y.S."/>
            <person name="Liang B."/>
            <person name="Liao S.G."/>
            <person name="Mu D."/>
            <person name="Ma Y.Y."/>
            <person name="Niu Y.Y."/>
            <person name="Sun X.Q."/>
            <person name="Xia J.Q."/>
            <person name="Xiao J."/>
            <person name="Xiong Z.Q."/>
            <person name="Xu L."/>
            <person name="Yang L."/>
            <person name="Zhang Y."/>
            <person name="Zhao W."/>
            <person name="Zhao X.D."/>
            <person name="Zheng Y.T."/>
            <person name="Zhou J.M."/>
            <person name="Zhu Y.B."/>
            <person name="Zhang G.J."/>
            <person name="Wang J."/>
            <person name="Yao Y.G."/>
        </authorList>
    </citation>
    <scope>NUCLEOTIDE SEQUENCE [LARGE SCALE GENOMIC DNA]</scope>
</reference>
<dbReference type="PANTHER" id="PTHR44099">
    <property type="entry name" value="RABCONNECTIN-3B, ISOFORM A"/>
    <property type="match status" value="1"/>
</dbReference>
<dbReference type="PROSITE" id="PS00678">
    <property type="entry name" value="WD_REPEATS_1"/>
    <property type="match status" value="2"/>
</dbReference>
<organism evidence="4 5">
    <name type="scientific">Tupaia chinensis</name>
    <name type="common">Chinese tree shrew</name>
    <name type="synonym">Tupaia belangeri chinensis</name>
    <dbReference type="NCBI Taxonomy" id="246437"/>
    <lineage>
        <taxon>Eukaryota</taxon>
        <taxon>Metazoa</taxon>
        <taxon>Chordata</taxon>
        <taxon>Craniata</taxon>
        <taxon>Vertebrata</taxon>
        <taxon>Euteleostomi</taxon>
        <taxon>Mammalia</taxon>
        <taxon>Eutheria</taxon>
        <taxon>Euarchontoglires</taxon>
        <taxon>Scandentia</taxon>
        <taxon>Tupaiidae</taxon>
        <taxon>Tupaia</taxon>
    </lineage>
</organism>
<feature type="repeat" description="WD" evidence="3">
    <location>
        <begin position="69"/>
        <end position="96"/>
    </location>
</feature>
<sequence>MNHLQSPSTNLTVAASHGSLVWCQLIYCSGGGGGGGNGSLLLRFENTMAGNSLVLPIVLWGRKAPTHCISAVLLTDDGATIVTGCHDGQICLWDLSVELEINPRALLFGHTASITCLSKACASSDKQYIVSASESGKEAEACSICNLGFFSPLGLEDTVVALSVTGILKVWIVTSETSGMQVFDAGDYSLLCSGPSENGQTWTGGDFVSADKVIIWTENGQSYIYKLPASCLPASDSFRSDVGKAVENLIPPVQHRLLDRKDKELLICPPVTRFFYGSRDYFHKLLIQGDSSGRLNIWNISDTSDRQDGETGLEMTTSVSLQEAFDKLNPCPAGIIDQLSVMPNSNEPLKVTASVYIPAHGRLVCGREDGSIIIVPATQTAIVQLLQGEHMLRRGWPPHRTLRGHRNKVTCLLYPHQVSARYDQRYLISGGVDFSVIIWDIFSGEMKHIFCVHGGEITQLLVPPENCSARVQHCICSVASDHSVGLLSLREKKCIMLASRHLFPIQVIKWRPSDDYLVVGCSDGSVYVWQMDTGALDRCVMGITAVEILNACDEAVPAAVDSLSHPAVNLKQAMTRRSLAALKNMAHHKLQTLATNLLASEASDKASSTCGLT</sequence>
<dbReference type="SUPFAM" id="SSF50978">
    <property type="entry name" value="WD40 repeat-like"/>
    <property type="match status" value="2"/>
</dbReference>